<evidence type="ECO:0000313" key="1">
    <source>
        <dbReference type="EMBL" id="CCG86526.1"/>
    </source>
</evidence>
<proteinExistence type="predicted"/>
<organism evidence="1 2">
    <name type="scientific">Erwinia piriflorinigrans CFBP 5888</name>
    <dbReference type="NCBI Taxonomy" id="1161919"/>
    <lineage>
        <taxon>Bacteria</taxon>
        <taxon>Pseudomonadati</taxon>
        <taxon>Pseudomonadota</taxon>
        <taxon>Gammaproteobacteria</taxon>
        <taxon>Enterobacterales</taxon>
        <taxon>Erwiniaceae</taxon>
        <taxon>Erwinia</taxon>
    </lineage>
</organism>
<gene>
    <name evidence="1" type="ORF">EPIR_1161</name>
</gene>
<protein>
    <submittedName>
        <fullName evidence="1">Uncharacterized protein</fullName>
    </submittedName>
</protein>
<accession>V5Z5D0</accession>
<comment type="caution">
    <text evidence="1">The sequence shown here is derived from an EMBL/GenBank/DDBJ whole genome shotgun (WGS) entry which is preliminary data.</text>
</comment>
<name>V5Z5D0_9GAMM</name>
<dbReference type="Proteomes" id="UP000018217">
    <property type="component" value="Unassembled WGS sequence"/>
</dbReference>
<dbReference type="EMBL" id="CAHS01000013">
    <property type="protein sequence ID" value="CCG86526.1"/>
    <property type="molecule type" value="Genomic_DNA"/>
</dbReference>
<reference evidence="1 2" key="1">
    <citation type="journal article" date="2013" name="Syst. Appl. Microbiol.">
        <title>Phylogenetic position and virulence apparatus of the pear flower necrosis pathogen Erwinia piriflorinigrans CFBP 5888T as assessed by comparative genomics.</title>
        <authorList>
            <person name="Smits T.H."/>
            <person name="Rezzonico F."/>
            <person name="Lopez M.M."/>
            <person name="Blom J."/>
            <person name="Goesmann A."/>
            <person name="Frey J.E."/>
            <person name="Duffy B."/>
        </authorList>
    </citation>
    <scope>NUCLEOTIDE SEQUENCE [LARGE SCALE GENOMIC DNA]</scope>
    <source>
        <strain evidence="2">CFBP5888</strain>
    </source>
</reference>
<evidence type="ECO:0000313" key="2">
    <source>
        <dbReference type="Proteomes" id="UP000018217"/>
    </source>
</evidence>
<sequence length="10" mass="1116">MIVSYKAFAS</sequence>
<keyword evidence="2" id="KW-1185">Reference proteome</keyword>